<keyword evidence="2" id="KW-1133">Transmembrane helix</keyword>
<dbReference type="PANTHER" id="PTHR36354:SF2">
    <property type="entry name" value="IMPORT INNER MEMBRANE TRANSLOCASE SUBUNIT"/>
    <property type="match status" value="1"/>
</dbReference>
<feature type="compositionally biased region" description="Basic and acidic residues" evidence="1">
    <location>
        <begin position="399"/>
        <end position="411"/>
    </location>
</feature>
<feature type="compositionally biased region" description="Acidic residues" evidence="1">
    <location>
        <begin position="385"/>
        <end position="398"/>
    </location>
</feature>
<feature type="transmembrane region" description="Helical" evidence="2">
    <location>
        <begin position="226"/>
        <end position="246"/>
    </location>
</feature>
<comment type="caution">
    <text evidence="3">The sequence shown here is derived from an EMBL/GenBank/DDBJ whole genome shotgun (WGS) entry which is preliminary data.</text>
</comment>
<accession>A0A199UJW7</accession>
<evidence type="ECO:0000256" key="2">
    <source>
        <dbReference type="SAM" id="Phobius"/>
    </source>
</evidence>
<reference evidence="3 4" key="1">
    <citation type="journal article" date="2016" name="DNA Res.">
        <title>The draft genome of MD-2 pineapple using hybrid error correction of long reads.</title>
        <authorList>
            <person name="Redwan R.M."/>
            <person name="Saidin A."/>
            <person name="Kumar S.V."/>
        </authorList>
    </citation>
    <scope>NUCLEOTIDE SEQUENCE [LARGE SCALE GENOMIC DNA]</scope>
    <source>
        <strain evidence="4">cv. MD2</strain>
        <tissue evidence="3">Leaf</tissue>
    </source>
</reference>
<name>A0A199UJW7_ANACO</name>
<evidence type="ECO:0000256" key="1">
    <source>
        <dbReference type="SAM" id="MobiDB-lite"/>
    </source>
</evidence>
<dbReference type="Proteomes" id="UP000092600">
    <property type="component" value="Unassembled WGS sequence"/>
</dbReference>
<organism evidence="3 4">
    <name type="scientific">Ananas comosus</name>
    <name type="common">Pineapple</name>
    <name type="synonym">Ananas ananas</name>
    <dbReference type="NCBI Taxonomy" id="4615"/>
    <lineage>
        <taxon>Eukaryota</taxon>
        <taxon>Viridiplantae</taxon>
        <taxon>Streptophyta</taxon>
        <taxon>Embryophyta</taxon>
        <taxon>Tracheophyta</taxon>
        <taxon>Spermatophyta</taxon>
        <taxon>Magnoliopsida</taxon>
        <taxon>Liliopsida</taxon>
        <taxon>Poales</taxon>
        <taxon>Bromeliaceae</taxon>
        <taxon>Bromelioideae</taxon>
        <taxon>Ananas</taxon>
    </lineage>
</organism>
<feature type="compositionally biased region" description="Low complexity" evidence="1">
    <location>
        <begin position="30"/>
        <end position="50"/>
    </location>
</feature>
<dbReference type="STRING" id="4615.A0A199UJW7"/>
<keyword evidence="2" id="KW-0472">Membrane</keyword>
<sequence>MAKPSKRILYTFPKLYSSSPKPLPNPIPRNPLSSSSSSSSSSRSKLINSSHEASNSIQNLSSPSEIWRRTCSNRSPPKPTSQIGTYHRLFTERYVGSRSYSNLSSGLSNSRHLSTNYPIKLRSLGLGIKGLGRIEENGLKTRFFSVKSLNQGKFGGEIAKSVLEKPLSSAKSAFARYREAVGLQMEAFWRRNYMIVLGAGAVVVCIALWRIMFGIASTFIGLSEGMAKYGFLALATAIVAFAGLYLRSRFTINPDKIYRMAMRKLNTSAAILEVMGAPLTGTEVRAYVMSGGGPRLKNFKLRLSGKRCFLIFPVRGSERRGLVSVEVKKKKGEYDIRLLAVDIPMASGPDQRLFLVGDEEEYKVGGGLISELRDPIVKAMAAEKEFDDLDQKEEEEDEKKEREEAERRQREEEEQLLEEEKKRREEEERILEEEKKRREAENLEKVGS</sequence>
<feature type="region of interest" description="Disordered" evidence="1">
    <location>
        <begin position="15"/>
        <end position="61"/>
    </location>
</feature>
<feature type="region of interest" description="Disordered" evidence="1">
    <location>
        <begin position="383"/>
        <end position="448"/>
    </location>
</feature>
<protein>
    <submittedName>
        <fullName evidence="3">Uncharacterized protein</fullName>
    </submittedName>
</protein>
<dbReference type="PANTHER" id="PTHR36354">
    <property type="entry name" value="IMPORT INNER MEMBRANE TRANSLOCASE SUBUNIT"/>
    <property type="match status" value="1"/>
</dbReference>
<dbReference type="EMBL" id="LSRQ01007354">
    <property type="protein sequence ID" value="OAY65018.1"/>
    <property type="molecule type" value="Genomic_DNA"/>
</dbReference>
<evidence type="ECO:0000313" key="4">
    <source>
        <dbReference type="Proteomes" id="UP000092600"/>
    </source>
</evidence>
<evidence type="ECO:0000313" key="3">
    <source>
        <dbReference type="EMBL" id="OAY65018.1"/>
    </source>
</evidence>
<keyword evidence="2" id="KW-0812">Transmembrane</keyword>
<feature type="transmembrane region" description="Helical" evidence="2">
    <location>
        <begin position="193"/>
        <end position="220"/>
    </location>
</feature>
<feature type="compositionally biased region" description="Basic and acidic residues" evidence="1">
    <location>
        <begin position="418"/>
        <end position="448"/>
    </location>
</feature>
<gene>
    <name evidence="3" type="ORF">ACMD2_12770</name>
</gene>
<feature type="compositionally biased region" description="Polar residues" evidence="1">
    <location>
        <begin position="51"/>
        <end position="61"/>
    </location>
</feature>
<proteinExistence type="predicted"/>
<dbReference type="AlphaFoldDB" id="A0A199UJW7"/>